<dbReference type="Pfam" id="PF17678">
    <property type="entry name" value="Glyco_hydro_92N"/>
    <property type="match status" value="1"/>
</dbReference>
<keyword evidence="8" id="KW-1185">Reference proteome</keyword>
<accession>A0ABR4XM16</accession>
<feature type="signal peptide" evidence="4">
    <location>
        <begin position="1"/>
        <end position="21"/>
    </location>
</feature>
<dbReference type="PROSITE" id="PS51257">
    <property type="entry name" value="PROKAR_LIPOPROTEIN"/>
    <property type="match status" value="1"/>
</dbReference>
<evidence type="ECO:0000256" key="3">
    <source>
        <dbReference type="ARBA" id="ARBA00022837"/>
    </source>
</evidence>
<evidence type="ECO:0000313" key="8">
    <source>
        <dbReference type="Proteomes" id="UP000030101"/>
    </source>
</evidence>
<dbReference type="InterPro" id="IPR005887">
    <property type="entry name" value="GH92_a_mannosidase_put"/>
</dbReference>
<organism evidence="7 8">
    <name type="scientific">Porphyromonas canoris</name>
    <dbReference type="NCBI Taxonomy" id="36875"/>
    <lineage>
        <taxon>Bacteria</taxon>
        <taxon>Pseudomonadati</taxon>
        <taxon>Bacteroidota</taxon>
        <taxon>Bacteroidia</taxon>
        <taxon>Bacteroidales</taxon>
        <taxon>Porphyromonadaceae</taxon>
        <taxon>Porphyromonas</taxon>
    </lineage>
</organism>
<evidence type="ECO:0000259" key="6">
    <source>
        <dbReference type="Pfam" id="PF17678"/>
    </source>
</evidence>
<evidence type="ECO:0000256" key="2">
    <source>
        <dbReference type="ARBA" id="ARBA00011245"/>
    </source>
</evidence>
<evidence type="ECO:0000256" key="4">
    <source>
        <dbReference type="SAM" id="SignalP"/>
    </source>
</evidence>
<keyword evidence="4" id="KW-0732">Signal</keyword>
<dbReference type="NCBIfam" id="TIGR01180">
    <property type="entry name" value="aman2_put"/>
    <property type="match status" value="1"/>
</dbReference>
<dbReference type="Gene3D" id="3.30.2080.10">
    <property type="entry name" value="GH92 mannosidase domain"/>
    <property type="match status" value="1"/>
</dbReference>
<dbReference type="InterPro" id="IPR012939">
    <property type="entry name" value="Glyco_hydro_92"/>
</dbReference>
<dbReference type="Proteomes" id="UP000030101">
    <property type="component" value="Unassembled WGS sequence"/>
</dbReference>
<evidence type="ECO:0000256" key="1">
    <source>
        <dbReference type="ARBA" id="ARBA00001913"/>
    </source>
</evidence>
<dbReference type="Gene3D" id="2.70.98.10">
    <property type="match status" value="1"/>
</dbReference>
<dbReference type="Gene3D" id="1.20.1610.10">
    <property type="entry name" value="alpha-1,2-mannosidases domains"/>
    <property type="match status" value="1"/>
</dbReference>
<feature type="domain" description="Glycosyl hydrolase family 92" evidence="5">
    <location>
        <begin position="240"/>
        <end position="734"/>
    </location>
</feature>
<dbReference type="InterPro" id="IPR008928">
    <property type="entry name" value="6-hairpin_glycosidase_sf"/>
</dbReference>
<reference evidence="7 8" key="1">
    <citation type="submission" date="2014-08" db="EMBL/GenBank/DDBJ databases">
        <title>Porphyromonas canoris strain:OH2762 Genome sequencing.</title>
        <authorList>
            <person name="Wallis C."/>
            <person name="Deusch O."/>
            <person name="O'Flynn C."/>
            <person name="Davis I."/>
            <person name="Jospin G."/>
            <person name="Darling A.E."/>
            <person name="Coil D.A."/>
            <person name="Alexiev A."/>
            <person name="Horsfall A."/>
            <person name="Kirkwood N."/>
            <person name="Harris S."/>
            <person name="Eisen J.A."/>
        </authorList>
    </citation>
    <scope>NUCLEOTIDE SEQUENCE [LARGE SCALE GENOMIC DNA]</scope>
    <source>
        <strain evidence="8">COT-108 OH2762</strain>
    </source>
</reference>
<dbReference type="InterPro" id="IPR014718">
    <property type="entry name" value="GH-type_carb-bd"/>
</dbReference>
<comment type="cofactor">
    <cofactor evidence="1">
        <name>Ca(2+)</name>
        <dbReference type="ChEBI" id="CHEBI:29108"/>
    </cofactor>
</comment>
<name>A0ABR4XM16_9PORP</name>
<proteinExistence type="predicted"/>
<dbReference type="InterPro" id="IPR050883">
    <property type="entry name" value="PNGase"/>
</dbReference>
<keyword evidence="3" id="KW-0106">Calcium</keyword>
<dbReference type="PANTHER" id="PTHR12143">
    <property type="entry name" value="PEPTIDE N-GLYCANASE PNGASE -RELATED"/>
    <property type="match status" value="1"/>
</dbReference>
<evidence type="ECO:0000313" key="7">
    <source>
        <dbReference type="EMBL" id="KGN93082.1"/>
    </source>
</evidence>
<protein>
    <submittedName>
        <fullName evidence="7">Alpha-mannosidase</fullName>
    </submittedName>
</protein>
<dbReference type="Pfam" id="PF07971">
    <property type="entry name" value="Glyco_hydro_92"/>
    <property type="match status" value="1"/>
</dbReference>
<sequence length="753" mass="85845">MKTSCFISLLLLSVFSLSVFSCNTGDSVEEVQHDPVDYVNPYMGNISHLLIPTYPMVHLPNSMMRMTPNRSDYTDLTFEGLPLMLTSHRGAVAYSLSPTLDEPHLSVRPVLYTYDREECKPYSYQVALELGQENIEVGFVPSHQSALYTFSLPKEREDIYLSLMSHSGRFEQTCEHAIQGTQVLQDSITTLYIYAEFNTNIANYQGIEEGRRSAVALTFHRPVGNKLCMRYGVSYISHEQARKNLQREIVSFESRPLEKRGRAIWNEALGKIKITAESENEARLFYTSLYRTYERMINISEDGYYYSGVDKQVHPDHGSPYYTDDWIWDTYRATHPLRLLIDPVKELQMIRSFLRMSDEDSNGWLATFPEITGDSRRMNSNHGVAVLADAYAKGLNDFDLGKGYEAARKAIQEKTLAPWSDKPAGELDAFYRQHGYFPALPEGVKESAPEVHSWENRQAIAVTLGTAYDYWCLGRIAEMLGKTEEAEEHYRLSLGYRNVFNPATNFFHPKDQNGDFIMPFDYTFSGGQGARAYYGENNGWVYRWDLPFNVADLIDLMGGKDRMIAALDSTLQTPMTGWKFNFFHRLPDHTANIGQFSMSNEPSLHVPYLYNYAGQPWRTQKLIRTIIHEWFRNDLMGMPGDEDGGGMSAFIVFSMLGFYPMPVGLPVYAIGTPMVKYAEVSLSIGKKLVIHARSASLKNKYIKSVRLNGRPLLQPWFTHEDIADGGTLEFTMGPEPNYTWGTETPPPSFKMPK</sequence>
<comment type="caution">
    <text evidence="7">The sequence shown here is derived from an EMBL/GenBank/DDBJ whole genome shotgun (WGS) entry which is preliminary data.</text>
</comment>
<feature type="domain" description="Glycosyl hydrolase family 92 N-terminal" evidence="6">
    <location>
        <begin position="38"/>
        <end position="234"/>
    </location>
</feature>
<dbReference type="RefSeq" id="WP_036789221.1">
    <property type="nucleotide sequence ID" value="NZ_JQZV01000005.1"/>
</dbReference>
<dbReference type="EMBL" id="JQZV01000005">
    <property type="protein sequence ID" value="KGN93082.1"/>
    <property type="molecule type" value="Genomic_DNA"/>
</dbReference>
<dbReference type="Gene3D" id="1.20.1050.60">
    <property type="entry name" value="alpha-1,2-mannosidase"/>
    <property type="match status" value="1"/>
</dbReference>
<gene>
    <name evidence="7" type="ORF">HQ43_02545</name>
</gene>
<evidence type="ECO:0000259" key="5">
    <source>
        <dbReference type="Pfam" id="PF07971"/>
    </source>
</evidence>
<comment type="subunit">
    <text evidence="2">Monomer.</text>
</comment>
<feature type="chain" id="PRO_5046540455" evidence="4">
    <location>
        <begin position="22"/>
        <end position="753"/>
    </location>
</feature>
<dbReference type="InterPro" id="IPR041371">
    <property type="entry name" value="GH92_N"/>
</dbReference>
<dbReference type="PANTHER" id="PTHR12143:SF43">
    <property type="entry name" value="PUTATIVE-RELATED"/>
    <property type="match status" value="1"/>
</dbReference>
<dbReference type="SUPFAM" id="SSF48208">
    <property type="entry name" value="Six-hairpin glycosidases"/>
    <property type="match status" value="1"/>
</dbReference>